<evidence type="ECO:0000256" key="2">
    <source>
        <dbReference type="ARBA" id="ARBA00023134"/>
    </source>
</evidence>
<sequence>MNKRSFKYAWVLDKLKDEFDLGITYDIALWKFETNNWNLPGWLDRWMPQPPCTSYDEIVKEVSSYRRRFPEAWCGCHIGPSGLTTEVKLDEMHLEAFQEALPDDNVCFNVNTVAFMDLKRGFVDSNSKNDPAKEAVTFTSQVIIMNHSGQVGNGSSLVLDCRTSSIAVMFAELMTKIDRQSVRSFRKSLRVLRRNPVVARVIKSEVKRVENEVAGSVIDPRWSHCPHILHLMDTGSNHHRLHGSSPSHGGSGGGICRRTRPSKSPPSSGYHHSHPSTPSMPLDI</sequence>
<dbReference type="InterPro" id="IPR009001">
    <property type="entry name" value="Transl_elong_EF1A/Init_IF2_C"/>
</dbReference>
<proteinExistence type="predicted"/>
<name>A0AAD3XQ25_NEPGR</name>
<evidence type="ECO:0000256" key="1">
    <source>
        <dbReference type="ARBA" id="ARBA00022741"/>
    </source>
</evidence>
<feature type="region of interest" description="Disordered" evidence="3">
    <location>
        <begin position="236"/>
        <end position="284"/>
    </location>
</feature>
<evidence type="ECO:0000313" key="5">
    <source>
        <dbReference type="EMBL" id="GMH12524.1"/>
    </source>
</evidence>
<evidence type="ECO:0000259" key="4">
    <source>
        <dbReference type="Pfam" id="PF22594"/>
    </source>
</evidence>
<feature type="compositionally biased region" description="Low complexity" evidence="3">
    <location>
        <begin position="265"/>
        <end position="284"/>
    </location>
</feature>
<dbReference type="PANTHER" id="PTHR44830:SF1">
    <property type="entry name" value="TR-TYPE G DOMAIN-CONTAINING PROTEIN"/>
    <property type="match status" value="1"/>
</dbReference>
<dbReference type="AlphaFoldDB" id="A0AAD3XQ25"/>
<dbReference type="Proteomes" id="UP001279734">
    <property type="component" value="Unassembled WGS sequence"/>
</dbReference>
<dbReference type="PANTHER" id="PTHR44830">
    <property type="entry name" value="ELONGATION FACTOR 1 ALPHA"/>
    <property type="match status" value="1"/>
</dbReference>
<dbReference type="SUPFAM" id="SSF50465">
    <property type="entry name" value="EF-Tu/eEF-1alpha/eIF2-gamma C-terminal domain"/>
    <property type="match status" value="1"/>
</dbReference>
<gene>
    <name evidence="5" type="ORF">Nepgr_014365</name>
</gene>
<protein>
    <recommendedName>
        <fullName evidence="4">GTP-eEF1A C-terminal domain-containing protein</fullName>
    </recommendedName>
</protein>
<accession>A0AAD3XQ25</accession>
<dbReference type="Gene3D" id="2.40.30.10">
    <property type="entry name" value="Translation factors"/>
    <property type="match status" value="2"/>
</dbReference>
<dbReference type="EMBL" id="BSYO01000012">
    <property type="protein sequence ID" value="GMH12524.1"/>
    <property type="molecule type" value="Genomic_DNA"/>
</dbReference>
<reference evidence="5" key="1">
    <citation type="submission" date="2023-05" db="EMBL/GenBank/DDBJ databases">
        <title>Nepenthes gracilis genome sequencing.</title>
        <authorList>
            <person name="Fukushima K."/>
        </authorList>
    </citation>
    <scope>NUCLEOTIDE SEQUENCE</scope>
    <source>
        <strain evidence="5">SING2019-196</strain>
    </source>
</reference>
<dbReference type="Pfam" id="PF22594">
    <property type="entry name" value="GTP-eEF1A_C"/>
    <property type="match status" value="1"/>
</dbReference>
<keyword evidence="1" id="KW-0547">Nucleotide-binding</keyword>
<keyword evidence="6" id="KW-1185">Reference proteome</keyword>
<evidence type="ECO:0000256" key="3">
    <source>
        <dbReference type="SAM" id="MobiDB-lite"/>
    </source>
</evidence>
<organism evidence="5 6">
    <name type="scientific">Nepenthes gracilis</name>
    <name type="common">Slender pitcher plant</name>
    <dbReference type="NCBI Taxonomy" id="150966"/>
    <lineage>
        <taxon>Eukaryota</taxon>
        <taxon>Viridiplantae</taxon>
        <taxon>Streptophyta</taxon>
        <taxon>Embryophyta</taxon>
        <taxon>Tracheophyta</taxon>
        <taxon>Spermatophyta</taxon>
        <taxon>Magnoliopsida</taxon>
        <taxon>eudicotyledons</taxon>
        <taxon>Gunneridae</taxon>
        <taxon>Pentapetalae</taxon>
        <taxon>Caryophyllales</taxon>
        <taxon>Nepenthaceae</taxon>
        <taxon>Nepenthes</taxon>
    </lineage>
</organism>
<comment type="caution">
    <text evidence="5">The sequence shown here is derived from an EMBL/GenBank/DDBJ whole genome shotgun (WGS) entry which is preliminary data.</text>
</comment>
<evidence type="ECO:0000313" key="6">
    <source>
        <dbReference type="Proteomes" id="UP001279734"/>
    </source>
</evidence>
<keyword evidence="2" id="KW-0342">GTP-binding</keyword>
<feature type="domain" description="GTP-eEF1A C-terminal" evidence="4">
    <location>
        <begin position="138"/>
        <end position="202"/>
    </location>
</feature>
<dbReference type="InterPro" id="IPR054696">
    <property type="entry name" value="GTP-eEF1A_C"/>
</dbReference>
<dbReference type="GO" id="GO:0005525">
    <property type="term" value="F:GTP binding"/>
    <property type="evidence" value="ECO:0007669"/>
    <property type="project" value="UniProtKB-KW"/>
</dbReference>